<dbReference type="OrthoDB" id="6373236at2759"/>
<evidence type="ECO:0000256" key="3">
    <source>
        <dbReference type="SAM" id="MobiDB-lite"/>
    </source>
</evidence>
<evidence type="ECO:0000313" key="6">
    <source>
        <dbReference type="Proteomes" id="UP000283530"/>
    </source>
</evidence>
<evidence type="ECO:0000256" key="2">
    <source>
        <dbReference type="ARBA" id="ARBA00023013"/>
    </source>
</evidence>
<accession>A0A443P0A6</accession>
<comment type="caution">
    <text evidence="5">The sequence shown here is derived from an EMBL/GenBank/DDBJ whole genome shotgun (WGS) entry which is preliminary data.</text>
</comment>
<dbReference type="PIRSF" id="PIRSF017811">
    <property type="entry name" value="CDK_inhib_pln"/>
    <property type="match status" value="1"/>
</dbReference>
<dbReference type="Gene3D" id="4.10.365.10">
    <property type="entry name" value="p27"/>
    <property type="match status" value="1"/>
</dbReference>
<dbReference type="GO" id="GO:0005634">
    <property type="term" value="C:nucleus"/>
    <property type="evidence" value="ECO:0007669"/>
    <property type="project" value="InterPro"/>
</dbReference>
<dbReference type="Pfam" id="PF02234">
    <property type="entry name" value="CDI"/>
    <property type="match status" value="1"/>
</dbReference>
<dbReference type="InterPro" id="IPR044898">
    <property type="entry name" value="CDI_dom_sf"/>
</dbReference>
<name>A0A443P0A6_9MAGN</name>
<feature type="domain" description="Cyclin-dependent kinase inhibitor" evidence="4">
    <location>
        <begin position="131"/>
        <end position="175"/>
    </location>
</feature>
<dbReference type="AlphaFoldDB" id="A0A443P0A6"/>
<dbReference type="InterPro" id="IPR003175">
    <property type="entry name" value="CDI_dom"/>
</dbReference>
<reference evidence="5 6" key="1">
    <citation type="journal article" date="2019" name="Nat. Plants">
        <title>Stout camphor tree genome fills gaps in understanding of flowering plant genome evolution.</title>
        <authorList>
            <person name="Chaw S.M."/>
            <person name="Liu Y.C."/>
            <person name="Wu Y.W."/>
            <person name="Wang H.Y."/>
            <person name="Lin C.I."/>
            <person name="Wu C.S."/>
            <person name="Ke H.M."/>
            <person name="Chang L.Y."/>
            <person name="Hsu C.Y."/>
            <person name="Yang H.T."/>
            <person name="Sudianto E."/>
            <person name="Hsu M.H."/>
            <person name="Wu K.P."/>
            <person name="Wang L.N."/>
            <person name="Leebens-Mack J.H."/>
            <person name="Tsai I.J."/>
        </authorList>
    </citation>
    <scope>NUCLEOTIDE SEQUENCE [LARGE SCALE GENOMIC DNA]</scope>
    <source>
        <strain evidence="6">cv. Chaw 1501</strain>
        <tissue evidence="5">Young leaves</tissue>
    </source>
</reference>
<dbReference type="GO" id="GO:0051726">
    <property type="term" value="P:regulation of cell cycle"/>
    <property type="evidence" value="ECO:0007669"/>
    <property type="project" value="InterPro"/>
</dbReference>
<dbReference type="GO" id="GO:0004861">
    <property type="term" value="F:cyclin-dependent protein serine/threonine kinase inhibitor activity"/>
    <property type="evidence" value="ECO:0007669"/>
    <property type="project" value="InterPro"/>
</dbReference>
<keyword evidence="6" id="KW-1185">Reference proteome</keyword>
<gene>
    <name evidence="5" type="ORF">CKAN_01293500</name>
</gene>
<evidence type="ECO:0000256" key="1">
    <source>
        <dbReference type="ARBA" id="ARBA00010274"/>
    </source>
</evidence>
<feature type="region of interest" description="Disordered" evidence="3">
    <location>
        <begin position="1"/>
        <end position="139"/>
    </location>
</feature>
<dbReference type="PANTHER" id="PTHR46776">
    <property type="entry name" value="CYCLIN-DEPENDENT KINASE INHIBITOR 4-RELATED"/>
    <property type="match status" value="1"/>
</dbReference>
<evidence type="ECO:0000313" key="5">
    <source>
        <dbReference type="EMBL" id="RWR84146.1"/>
    </source>
</evidence>
<feature type="compositionally biased region" description="Low complexity" evidence="3">
    <location>
        <begin position="64"/>
        <end position="74"/>
    </location>
</feature>
<dbReference type="STRING" id="337451.A0A443P0A6"/>
<protein>
    <submittedName>
        <fullName evidence="5">Cyclin-dependent kinase inhibitor 7 isoform X2</fullName>
    </submittedName>
</protein>
<sequence length="176" mass="20036">MGKHMTKCTDAGHVTLIDDASPVADRTRRPPTLAGKRKRSAPAESRRPRRPRTQPPEKSNDPVSASSCASSGSSDLVQERLRSEEDLTGFESVEVERRDREATPSSNLQSEPYDPESTAGSSRRKPKARDMPSPEEMEEFFSATEKEQVKQFEEKYNFDLEREVPLEGRWEWVRLK</sequence>
<evidence type="ECO:0000259" key="4">
    <source>
        <dbReference type="Pfam" id="PF02234"/>
    </source>
</evidence>
<dbReference type="Proteomes" id="UP000283530">
    <property type="component" value="Unassembled WGS sequence"/>
</dbReference>
<proteinExistence type="inferred from homology"/>
<dbReference type="InterPro" id="IPR044275">
    <property type="entry name" value="KRP"/>
</dbReference>
<dbReference type="EMBL" id="QPKB01000005">
    <property type="protein sequence ID" value="RWR84146.1"/>
    <property type="molecule type" value="Genomic_DNA"/>
</dbReference>
<comment type="similarity">
    <text evidence="1">Belongs to the CDI family. ICK/KRP subfamily.</text>
</comment>
<keyword evidence="2" id="KW-0649">Protein kinase inhibitor</keyword>
<organism evidence="5 6">
    <name type="scientific">Cinnamomum micranthum f. kanehirae</name>
    <dbReference type="NCBI Taxonomy" id="337451"/>
    <lineage>
        <taxon>Eukaryota</taxon>
        <taxon>Viridiplantae</taxon>
        <taxon>Streptophyta</taxon>
        <taxon>Embryophyta</taxon>
        <taxon>Tracheophyta</taxon>
        <taxon>Spermatophyta</taxon>
        <taxon>Magnoliopsida</taxon>
        <taxon>Magnoliidae</taxon>
        <taxon>Laurales</taxon>
        <taxon>Lauraceae</taxon>
        <taxon>Cinnamomum</taxon>
    </lineage>
</organism>